<dbReference type="WBParaSite" id="scf7180000419368.g3703">
    <property type="protein sequence ID" value="scf7180000419368.g3703"/>
    <property type="gene ID" value="scf7180000419368.g3703"/>
</dbReference>
<sequence length="326" mass="37753">MKCQNFFSVQFLGNNNQLASLLGGQLSIGSQQPQPAIQEQAASSVLGPDLLPDGSTDRGNNQRISETENIFGNNDQFKRRKRRRKRGIVGRIEYKGDKLLNIFECIFKSLKEVREKRQMITMPYLSTTKIPSKYLPSDWSPDNIKTNEAQTSIGPGLLPDGSISQQQYSNQNKNLMGNENSDDYFGGNEFFGGNSQNNNWQLKRRMRQLNFDGQKPWFGCWPPGTLFSCQLLLARRKRNENKNLFQLGLVPLENIKQNNTTFLNFLLGIIPENKEKSWRINRRKKRNNNFPSTKDAGEFEIQKRIFLFPEKFLDIKKEENNKRFKK</sequence>
<feature type="region of interest" description="Disordered" evidence="1">
    <location>
        <begin position="47"/>
        <end position="84"/>
    </location>
</feature>
<organism evidence="2 3">
    <name type="scientific">Meloidogyne floridensis</name>
    <dbReference type="NCBI Taxonomy" id="298350"/>
    <lineage>
        <taxon>Eukaryota</taxon>
        <taxon>Metazoa</taxon>
        <taxon>Ecdysozoa</taxon>
        <taxon>Nematoda</taxon>
        <taxon>Chromadorea</taxon>
        <taxon>Rhabditida</taxon>
        <taxon>Tylenchina</taxon>
        <taxon>Tylenchomorpha</taxon>
        <taxon>Tylenchoidea</taxon>
        <taxon>Meloidogynidae</taxon>
        <taxon>Meloidogyninae</taxon>
        <taxon>Meloidogyne</taxon>
    </lineage>
</organism>
<dbReference type="Proteomes" id="UP000887560">
    <property type="component" value="Unplaced"/>
</dbReference>
<proteinExistence type="predicted"/>
<feature type="compositionally biased region" description="Polar residues" evidence="1">
    <location>
        <begin position="57"/>
        <end position="75"/>
    </location>
</feature>
<evidence type="ECO:0000256" key="1">
    <source>
        <dbReference type="SAM" id="MobiDB-lite"/>
    </source>
</evidence>
<evidence type="ECO:0000313" key="2">
    <source>
        <dbReference type="Proteomes" id="UP000887560"/>
    </source>
</evidence>
<evidence type="ECO:0000313" key="3">
    <source>
        <dbReference type="WBParaSite" id="scf7180000419368.g3703"/>
    </source>
</evidence>
<keyword evidence="2" id="KW-1185">Reference proteome</keyword>
<dbReference type="AlphaFoldDB" id="A0A915NJR5"/>
<protein>
    <submittedName>
        <fullName evidence="3">Uncharacterized protein</fullName>
    </submittedName>
</protein>
<accession>A0A915NJR5</accession>
<name>A0A915NJR5_9BILA</name>
<reference evidence="3" key="1">
    <citation type="submission" date="2022-11" db="UniProtKB">
        <authorList>
            <consortium name="WormBaseParasite"/>
        </authorList>
    </citation>
    <scope>IDENTIFICATION</scope>
</reference>